<evidence type="ECO:0000313" key="10">
    <source>
        <dbReference type="EMBL" id="WPB08486.1"/>
    </source>
</evidence>
<comment type="similarity">
    <text evidence="2 6">Belongs to the zinc-containing alcohol dehydrogenase family.</text>
</comment>
<keyword evidence="3 6" id="KW-0479">Metal-binding</keyword>
<dbReference type="Pfam" id="PF08240">
    <property type="entry name" value="ADH_N"/>
    <property type="match status" value="1"/>
</dbReference>
<dbReference type="InterPro" id="IPR002328">
    <property type="entry name" value="ADH_Zn_CS"/>
</dbReference>
<dbReference type="InterPro" id="IPR036291">
    <property type="entry name" value="NAD(P)-bd_dom_sf"/>
</dbReference>
<protein>
    <submittedName>
        <fullName evidence="9">(R,R)-butanediol dehydrogenase</fullName>
    </submittedName>
</protein>
<evidence type="ECO:0000313" key="9">
    <source>
        <dbReference type="EMBL" id="PIA80072.1"/>
    </source>
</evidence>
<keyword evidence="5" id="KW-0560">Oxidoreductase</keyword>
<dbReference type="InterPro" id="IPR013154">
    <property type="entry name" value="ADH-like_N"/>
</dbReference>
<proteinExistence type="inferred from homology"/>
<evidence type="ECO:0000256" key="4">
    <source>
        <dbReference type="ARBA" id="ARBA00022833"/>
    </source>
</evidence>
<dbReference type="GO" id="GO:0005737">
    <property type="term" value="C:cytoplasm"/>
    <property type="evidence" value="ECO:0007669"/>
    <property type="project" value="TreeGrafter"/>
</dbReference>
<dbReference type="GO" id="GO:0008270">
    <property type="term" value="F:zinc ion binding"/>
    <property type="evidence" value="ECO:0007669"/>
    <property type="project" value="InterPro"/>
</dbReference>
<dbReference type="Pfam" id="PF00107">
    <property type="entry name" value="ADH_zinc_N"/>
    <property type="match status" value="1"/>
</dbReference>
<dbReference type="Proteomes" id="UP000230605">
    <property type="component" value="Unassembled WGS sequence"/>
</dbReference>
<evidence type="ECO:0000256" key="2">
    <source>
        <dbReference type="ARBA" id="ARBA00008072"/>
    </source>
</evidence>
<feature type="domain" description="Alcohol dehydrogenase-like N-terminal" evidence="8">
    <location>
        <begin position="25"/>
        <end position="143"/>
    </location>
</feature>
<dbReference type="GO" id="GO:0000721">
    <property type="term" value="F:(R,R)-butanediol dehydrogenase activity"/>
    <property type="evidence" value="ECO:0007669"/>
    <property type="project" value="TreeGrafter"/>
</dbReference>
<reference evidence="9 11" key="1">
    <citation type="submission" date="2015-10" db="EMBL/GenBank/DDBJ databases">
        <title>The cercosporin biosynthetic gene cluster was horizontally transferred to several fungal lineages and shown to be expanded in Cercospora beticola based on microsynteny with recipient genomes.</title>
        <authorList>
            <person name="De Jonge R."/>
            <person name="Ebert M.K."/>
            <person name="Suttle J.C."/>
            <person name="Jurick Ii W.M."/>
            <person name="Secor G.A."/>
            <person name="Thomma B.P."/>
            <person name="Van De Peer Y."/>
            <person name="Bolton M.D."/>
        </authorList>
    </citation>
    <scope>NUCLEOTIDE SEQUENCE [LARGE SCALE GENOMIC DNA]</scope>
    <source>
        <strain evidence="9 11">09-40</strain>
    </source>
</reference>
<keyword evidence="12" id="KW-1185">Reference proteome</keyword>
<dbReference type="OrthoDB" id="3941538at2759"/>
<accession>A0A2G5GJ28</accession>
<feature type="domain" description="Alcohol dehydrogenase-like C-terminal" evidence="7">
    <location>
        <begin position="182"/>
        <end position="311"/>
    </location>
</feature>
<name>A0A2G5GJ28_CERBT</name>
<evidence type="ECO:0000313" key="12">
    <source>
        <dbReference type="Proteomes" id="UP001302367"/>
    </source>
</evidence>
<evidence type="ECO:0000313" key="11">
    <source>
        <dbReference type="Proteomes" id="UP000230605"/>
    </source>
</evidence>
<dbReference type="SUPFAM" id="SSF50129">
    <property type="entry name" value="GroES-like"/>
    <property type="match status" value="1"/>
</dbReference>
<evidence type="ECO:0000259" key="8">
    <source>
        <dbReference type="Pfam" id="PF08240"/>
    </source>
</evidence>
<evidence type="ECO:0000256" key="1">
    <source>
        <dbReference type="ARBA" id="ARBA00001947"/>
    </source>
</evidence>
<organism evidence="9 11">
    <name type="scientific">Cercospora beticola</name>
    <name type="common">Sugarbeet leaf spot fungus</name>
    <dbReference type="NCBI Taxonomy" id="122368"/>
    <lineage>
        <taxon>Eukaryota</taxon>
        <taxon>Fungi</taxon>
        <taxon>Dikarya</taxon>
        <taxon>Ascomycota</taxon>
        <taxon>Pezizomycotina</taxon>
        <taxon>Dothideomycetes</taxon>
        <taxon>Dothideomycetidae</taxon>
        <taxon>Mycosphaerellales</taxon>
        <taxon>Mycosphaerellaceae</taxon>
        <taxon>Cercospora</taxon>
    </lineage>
</organism>
<dbReference type="InterPro" id="IPR013149">
    <property type="entry name" value="ADH-like_C"/>
</dbReference>
<dbReference type="PROSITE" id="PS00059">
    <property type="entry name" value="ADH_ZINC"/>
    <property type="match status" value="1"/>
</dbReference>
<evidence type="ECO:0000259" key="7">
    <source>
        <dbReference type="Pfam" id="PF00107"/>
    </source>
</evidence>
<dbReference type="InterPro" id="IPR011032">
    <property type="entry name" value="GroES-like_sf"/>
</dbReference>
<dbReference type="GO" id="GO:0034079">
    <property type="term" value="P:butanediol biosynthetic process"/>
    <property type="evidence" value="ECO:0007669"/>
    <property type="project" value="TreeGrafter"/>
</dbReference>
<evidence type="ECO:0000256" key="6">
    <source>
        <dbReference type="RuleBase" id="RU361277"/>
    </source>
</evidence>
<gene>
    <name evidence="9" type="ORF">CB0940_12214</name>
    <name evidence="10" type="ORF">RHO25_013152</name>
</gene>
<sequence>MRAVRFYGKEDVRIVDDVDVPVTREGQVRIRPAFVGICGTDVHEYSRGATLIPESEHALTGRSVPLTLGHEISGVVDEVGAGVSHVQAGDRVAIQPIISDGTCYACQLDRPNCCAQQGFYGLSADGGLAEYLVVDASNARKLPAGVTLAVAALVEPLSVAWHAVRRSVTKDTSSVLVVGAGPIGLCIVQALKARRVRNIIVADTNSERRNAAITAGAHHFVDALRVNVERACAKLCSESSGVHVAFDTAGKQVTLDQCVAALCVGGTVVNVAVWGSSATIMPNSFLLSEKQYMGTSVYTREDFDEVIEAIASGLMNPEFLITSRIAMTEVVSRGILKMLHTPGSDLKTLVDLTMRGRL</sequence>
<dbReference type="EMBL" id="CP134193">
    <property type="protein sequence ID" value="WPB08486.1"/>
    <property type="molecule type" value="Genomic_DNA"/>
</dbReference>
<dbReference type="PANTHER" id="PTHR43161:SF23">
    <property type="entry name" value="(R,R)-BUTANEDIOL DEHYDROGENASE-RELATED"/>
    <property type="match status" value="1"/>
</dbReference>
<dbReference type="EMBL" id="LKMD01000248">
    <property type="protein sequence ID" value="PIA80072.1"/>
    <property type="molecule type" value="Genomic_DNA"/>
</dbReference>
<dbReference type="AlphaFoldDB" id="A0A2G5GJ28"/>
<dbReference type="Gene3D" id="3.40.50.720">
    <property type="entry name" value="NAD(P)-binding Rossmann-like Domain"/>
    <property type="match status" value="1"/>
</dbReference>
<dbReference type="CDD" id="cd08233">
    <property type="entry name" value="butanediol_DH_like"/>
    <property type="match status" value="1"/>
</dbReference>
<dbReference type="PANTHER" id="PTHR43161">
    <property type="entry name" value="SORBITOL DEHYDROGENASE"/>
    <property type="match status" value="1"/>
</dbReference>
<evidence type="ECO:0000256" key="3">
    <source>
        <dbReference type="ARBA" id="ARBA00022723"/>
    </source>
</evidence>
<dbReference type="Gene3D" id="3.90.180.10">
    <property type="entry name" value="Medium-chain alcohol dehydrogenases, catalytic domain"/>
    <property type="match status" value="1"/>
</dbReference>
<dbReference type="SUPFAM" id="SSF51735">
    <property type="entry name" value="NAD(P)-binding Rossmann-fold domains"/>
    <property type="match status" value="1"/>
</dbReference>
<dbReference type="Proteomes" id="UP001302367">
    <property type="component" value="Chromosome 10"/>
</dbReference>
<keyword evidence="4 6" id="KW-0862">Zinc</keyword>
<comment type="cofactor">
    <cofactor evidence="1 6">
        <name>Zn(2+)</name>
        <dbReference type="ChEBI" id="CHEBI:29105"/>
    </cofactor>
</comment>
<evidence type="ECO:0000256" key="5">
    <source>
        <dbReference type="ARBA" id="ARBA00023002"/>
    </source>
</evidence>
<reference evidence="10 12" key="2">
    <citation type="submission" date="2023-09" db="EMBL/GenBank/DDBJ databases">
        <title>Complete-Gapless Cercospora beticola genome.</title>
        <authorList>
            <person name="Wyatt N.A."/>
            <person name="Spanner R.E."/>
            <person name="Bolton M.D."/>
        </authorList>
    </citation>
    <scope>NUCLEOTIDE SEQUENCE [LARGE SCALE GENOMIC DNA]</scope>
    <source>
        <strain evidence="10">Cb09-40</strain>
    </source>
</reference>